<protein>
    <submittedName>
        <fullName evidence="4">Fe-S cluster assembly protein SufD</fullName>
    </submittedName>
</protein>
<dbReference type="RefSeq" id="WP_311366571.1">
    <property type="nucleotide sequence ID" value="NZ_JAVRIC010000038.1"/>
</dbReference>
<dbReference type="InterPro" id="IPR055346">
    <property type="entry name" value="Fe-S_cluster_assembly_SufBD"/>
</dbReference>
<evidence type="ECO:0000259" key="3">
    <source>
        <dbReference type="Pfam" id="PF19295"/>
    </source>
</evidence>
<dbReference type="InterPro" id="IPR037284">
    <property type="entry name" value="SUF_FeS_clus_asmbl_SufBD_sf"/>
</dbReference>
<dbReference type="InterPro" id="IPR011542">
    <property type="entry name" value="SUF_FeS_clus_asmbl_SufD"/>
</dbReference>
<dbReference type="SUPFAM" id="SSF101960">
    <property type="entry name" value="Stabilizer of iron transporter SufD"/>
    <property type="match status" value="1"/>
</dbReference>
<reference evidence="4 5" key="1">
    <citation type="submission" date="2023-09" db="EMBL/GenBank/DDBJ databases">
        <authorList>
            <person name="Rey-Velasco X."/>
        </authorList>
    </citation>
    <scope>NUCLEOTIDE SEQUENCE [LARGE SCALE GENOMIC DNA]</scope>
    <source>
        <strain evidence="4 5">W345</strain>
    </source>
</reference>
<feature type="domain" description="SUF system FeS cluster assembly SufBD N-terminal" evidence="3">
    <location>
        <begin position="21"/>
        <end position="62"/>
    </location>
</feature>
<evidence type="ECO:0000313" key="4">
    <source>
        <dbReference type="EMBL" id="MDT0499161.1"/>
    </source>
</evidence>
<dbReference type="Pfam" id="PF01458">
    <property type="entry name" value="SUFBD_core"/>
    <property type="match status" value="1"/>
</dbReference>
<evidence type="ECO:0000259" key="2">
    <source>
        <dbReference type="Pfam" id="PF01458"/>
    </source>
</evidence>
<dbReference type="PANTHER" id="PTHR43575">
    <property type="entry name" value="PROTEIN ABCI7, CHLOROPLASTIC"/>
    <property type="match status" value="1"/>
</dbReference>
<comment type="caution">
    <text evidence="4">The sequence shown here is derived from an EMBL/GenBank/DDBJ whole genome shotgun (WGS) entry which is preliminary data.</text>
</comment>
<dbReference type="Pfam" id="PF19295">
    <property type="entry name" value="SufBD_N"/>
    <property type="match status" value="1"/>
</dbReference>
<dbReference type="Proteomes" id="UP001254608">
    <property type="component" value="Unassembled WGS sequence"/>
</dbReference>
<dbReference type="InterPro" id="IPR000825">
    <property type="entry name" value="SUF_FeS_clus_asmbl_SufBD_core"/>
</dbReference>
<dbReference type="EMBL" id="JAVRIC010000038">
    <property type="protein sequence ID" value="MDT0499161.1"/>
    <property type="molecule type" value="Genomic_DNA"/>
</dbReference>
<evidence type="ECO:0000256" key="1">
    <source>
        <dbReference type="ARBA" id="ARBA00043967"/>
    </source>
</evidence>
<proteinExistence type="inferred from homology"/>
<feature type="domain" description="SUF system FeS cluster assembly SufBD core" evidence="2">
    <location>
        <begin position="143"/>
        <end position="368"/>
    </location>
</feature>
<evidence type="ECO:0000313" key="5">
    <source>
        <dbReference type="Proteomes" id="UP001254608"/>
    </source>
</evidence>
<dbReference type="NCBIfam" id="TIGR01981">
    <property type="entry name" value="sufD"/>
    <property type="match status" value="1"/>
</dbReference>
<keyword evidence="5" id="KW-1185">Reference proteome</keyword>
<sequence length="404" mass="43962">MSQIANVATDAYGRAFAALPRALREARSGAYARFERERFPGKRIEDWHYTDLSALNERDFAAAPAAEAPAVDALADAELLHFVNGRRIGGPARSDEAGSGLADDGVTALNAALYRDGADLEVSGSTPRRIHLYSWIGSGTKPAMVHLRHRVVLRRGSQATLFLDLHGDDSELLNTQVAEIEVEAGAHLTLVRLQSLGKASTDIARTEIRLGRDAQLRYLGVDLGGALARHDLNVQLAETGAEAHLNGIFAPADRTHADTHTRIIHAVPNTISRELYRGLVMDRAHAVFNGRIVVQPGAQKTDSEQHVACLLLSPRAEVNAKPELEIYADDVKCAHGSSCGQLDEQSIYYLRTRGLDPEAARTLLTYTFAYDALGTLADEPLRRRLGLALLSRLPNGHALEELLV</sequence>
<organism evidence="4 5">
    <name type="scientific">Banduia mediterranea</name>
    <dbReference type="NCBI Taxonomy" id="3075609"/>
    <lineage>
        <taxon>Bacteria</taxon>
        <taxon>Pseudomonadati</taxon>
        <taxon>Pseudomonadota</taxon>
        <taxon>Gammaproteobacteria</taxon>
        <taxon>Nevskiales</taxon>
        <taxon>Algiphilaceae</taxon>
        <taxon>Banduia</taxon>
    </lineage>
</organism>
<dbReference type="PANTHER" id="PTHR43575:SF1">
    <property type="entry name" value="PROTEIN ABCI7, CHLOROPLASTIC"/>
    <property type="match status" value="1"/>
</dbReference>
<gene>
    <name evidence="4" type="primary">sufD</name>
    <name evidence="4" type="ORF">RM530_17600</name>
</gene>
<comment type="similarity">
    <text evidence="1">Belongs to the iron-sulfur cluster assembly SufBD family.</text>
</comment>
<accession>A0ABU2WMR0</accession>
<name>A0ABU2WMR0_9GAMM</name>
<dbReference type="InterPro" id="IPR045595">
    <property type="entry name" value="SufBD_N"/>
</dbReference>